<dbReference type="InterPro" id="IPR004794">
    <property type="entry name" value="Eubact_RibD"/>
</dbReference>
<evidence type="ECO:0000256" key="11">
    <source>
        <dbReference type="ARBA" id="ARBA00023268"/>
    </source>
</evidence>
<evidence type="ECO:0000256" key="13">
    <source>
        <dbReference type="ARBA" id="ARBA00049886"/>
    </source>
</evidence>
<evidence type="ECO:0000259" key="15">
    <source>
        <dbReference type="PROSITE" id="PS51747"/>
    </source>
</evidence>
<dbReference type="RefSeq" id="WP_246196720.1">
    <property type="nucleotide sequence ID" value="NZ_BAABFX010000009.1"/>
</dbReference>
<sequence>MDERTALMQRAIDAARLGPQADPNPRVGCVVTDAAGRVTGVGHHRGAGTAHAEVDALAQAGESARGGTAHVTLEPCNHTGRTGPCTAALLEAGITRVVFAVADPDPVAAGGAATLAAAGVAVEAGVLREAAAALNESWLHARRTGRPFVIAKSASTLDGRTAAADGSSRWITGEAARADVHDLRSRCGAVVVGTGTALTDDPQLTVRTADGADAVGQPLRVVVGRRGLPATARVLDDAAETLLLATHDPADVLAALHARGIHRVLLEGGPTLTAAFLRAHLVDEVVAYVAPALLGGGPTVSADLGVRTIADAVRLDLVDVTVLPPDVRITARPSTAPPATAQTGT</sequence>
<keyword evidence="6 14" id="KW-0686">Riboflavin biosynthesis</keyword>
<comment type="cofactor">
    <cofactor evidence="14">
        <name>Zn(2+)</name>
        <dbReference type="ChEBI" id="CHEBI:29105"/>
    </cofactor>
    <text evidence="14">Binds 1 zinc ion.</text>
</comment>
<keyword evidence="14" id="KW-0378">Hydrolase</keyword>
<comment type="pathway">
    <text evidence="2 14">Cofactor biosynthesis; riboflavin biosynthesis; 5-amino-6-(D-ribitylamino)uracil from GTP: step 2/4.</text>
</comment>
<dbReference type="NCBIfam" id="TIGR00326">
    <property type="entry name" value="eubact_ribD"/>
    <property type="match status" value="1"/>
</dbReference>
<comment type="caution">
    <text evidence="16">The sequence shown here is derived from an EMBL/GenBank/DDBJ whole genome shotgun (WGS) entry which is preliminary data.</text>
</comment>
<dbReference type="CDD" id="cd01284">
    <property type="entry name" value="Riboflavin_deaminase-reductase"/>
    <property type="match status" value="1"/>
</dbReference>
<dbReference type="Pfam" id="PF01872">
    <property type="entry name" value="RibD_C"/>
    <property type="match status" value="1"/>
</dbReference>
<dbReference type="EC" id="1.1.1.193" evidence="14"/>
<evidence type="ECO:0000256" key="8">
    <source>
        <dbReference type="ARBA" id="ARBA00022833"/>
    </source>
</evidence>
<comment type="pathway">
    <text evidence="3 14">Cofactor biosynthesis; riboflavin biosynthesis; 5-amino-6-(D-ribitylamino)uracil from GTP: step 3/4.</text>
</comment>
<comment type="catalytic activity">
    <reaction evidence="12 14">
        <text>5-amino-6-(5-phospho-D-ribitylamino)uracil + NADP(+) = 5-amino-6-(5-phospho-D-ribosylamino)uracil + NADPH + H(+)</text>
        <dbReference type="Rhea" id="RHEA:17845"/>
        <dbReference type="ChEBI" id="CHEBI:15378"/>
        <dbReference type="ChEBI" id="CHEBI:57783"/>
        <dbReference type="ChEBI" id="CHEBI:58349"/>
        <dbReference type="ChEBI" id="CHEBI:58421"/>
        <dbReference type="ChEBI" id="CHEBI:58453"/>
        <dbReference type="EC" id="1.1.1.193"/>
    </reaction>
</comment>
<evidence type="ECO:0000256" key="7">
    <source>
        <dbReference type="ARBA" id="ARBA00022723"/>
    </source>
</evidence>
<dbReference type="PANTHER" id="PTHR38011:SF7">
    <property type="entry name" value="2,5-DIAMINO-6-RIBOSYLAMINO-4(3H)-PYRIMIDINONE 5'-PHOSPHATE REDUCTASE"/>
    <property type="match status" value="1"/>
</dbReference>
<dbReference type="Proteomes" id="UP001500390">
    <property type="component" value="Unassembled WGS sequence"/>
</dbReference>
<reference evidence="17" key="1">
    <citation type="journal article" date="2019" name="Int. J. Syst. Evol. Microbiol.">
        <title>The Global Catalogue of Microorganisms (GCM) 10K type strain sequencing project: providing services to taxonomists for standard genome sequencing and annotation.</title>
        <authorList>
            <consortium name="The Broad Institute Genomics Platform"/>
            <consortium name="The Broad Institute Genome Sequencing Center for Infectious Disease"/>
            <person name="Wu L."/>
            <person name="Ma J."/>
        </authorList>
    </citation>
    <scope>NUCLEOTIDE SEQUENCE [LARGE SCALE GENOMIC DNA]</scope>
    <source>
        <strain evidence="17">JCM 17738</strain>
    </source>
</reference>
<dbReference type="InterPro" id="IPR002125">
    <property type="entry name" value="CMP_dCMP_dom"/>
</dbReference>
<evidence type="ECO:0000313" key="16">
    <source>
        <dbReference type="EMBL" id="GAA4388717.1"/>
    </source>
</evidence>
<dbReference type="PROSITE" id="PS51747">
    <property type="entry name" value="CYT_DCMP_DEAMINASES_2"/>
    <property type="match status" value="1"/>
</dbReference>
<accession>A0ABP8JCI5</accession>
<dbReference type="InterPro" id="IPR002734">
    <property type="entry name" value="RibDG_C"/>
</dbReference>
<evidence type="ECO:0000256" key="1">
    <source>
        <dbReference type="ARBA" id="ARBA00002151"/>
    </source>
</evidence>
<dbReference type="Pfam" id="PF00383">
    <property type="entry name" value="dCMP_cyt_deam_1"/>
    <property type="match status" value="1"/>
</dbReference>
<keyword evidence="8 14" id="KW-0862">Zinc</keyword>
<dbReference type="EMBL" id="BAABFX010000009">
    <property type="protein sequence ID" value="GAA4388717.1"/>
    <property type="molecule type" value="Genomic_DNA"/>
</dbReference>
<dbReference type="InterPro" id="IPR050765">
    <property type="entry name" value="Riboflavin_Biosynth_HTPR"/>
</dbReference>
<evidence type="ECO:0000256" key="12">
    <source>
        <dbReference type="ARBA" id="ARBA00049861"/>
    </source>
</evidence>
<evidence type="ECO:0000256" key="2">
    <source>
        <dbReference type="ARBA" id="ARBA00004882"/>
    </source>
</evidence>
<keyword evidence="10 14" id="KW-0560">Oxidoreductase</keyword>
<comment type="catalytic activity">
    <reaction evidence="13 14">
        <text>2,5-diamino-6-hydroxy-4-(5-phosphoribosylamino)-pyrimidine + H2O + H(+) = 5-amino-6-(5-phospho-D-ribosylamino)uracil + NH4(+)</text>
        <dbReference type="Rhea" id="RHEA:21868"/>
        <dbReference type="ChEBI" id="CHEBI:15377"/>
        <dbReference type="ChEBI" id="CHEBI:15378"/>
        <dbReference type="ChEBI" id="CHEBI:28938"/>
        <dbReference type="ChEBI" id="CHEBI:58453"/>
        <dbReference type="ChEBI" id="CHEBI:58614"/>
        <dbReference type="EC" id="3.5.4.26"/>
    </reaction>
</comment>
<proteinExistence type="inferred from homology"/>
<comment type="similarity">
    <text evidence="5 14">In the C-terminal section; belongs to the HTP reductase family.</text>
</comment>
<dbReference type="SUPFAM" id="SSF53927">
    <property type="entry name" value="Cytidine deaminase-like"/>
    <property type="match status" value="1"/>
</dbReference>
<comment type="function">
    <text evidence="1 14">Converts 2,5-diamino-6-(ribosylamino)-4(3h)-pyrimidinone 5'-phosphate into 5-amino-6-(ribosylamino)-2,4(1h,3h)-pyrimidinedione 5'-phosphate.</text>
</comment>
<dbReference type="InterPro" id="IPR016192">
    <property type="entry name" value="APOBEC/CMP_deaminase_Zn-bd"/>
</dbReference>
<dbReference type="EC" id="3.5.4.26" evidence="14"/>
<evidence type="ECO:0000313" key="17">
    <source>
        <dbReference type="Proteomes" id="UP001500390"/>
    </source>
</evidence>
<comment type="similarity">
    <text evidence="4 14">In the N-terminal section; belongs to the cytidine and deoxycytidylate deaminase family.</text>
</comment>
<dbReference type="PIRSF" id="PIRSF006769">
    <property type="entry name" value="RibD"/>
    <property type="match status" value="1"/>
</dbReference>
<dbReference type="PROSITE" id="PS00903">
    <property type="entry name" value="CYT_DCMP_DEAMINASES_1"/>
    <property type="match status" value="1"/>
</dbReference>
<keyword evidence="9 14" id="KW-0521">NADP</keyword>
<dbReference type="PANTHER" id="PTHR38011">
    <property type="entry name" value="DIHYDROFOLATE REDUCTASE FAMILY PROTEIN (AFU_ORTHOLOGUE AFUA_8G06820)"/>
    <property type="match status" value="1"/>
</dbReference>
<evidence type="ECO:0000256" key="9">
    <source>
        <dbReference type="ARBA" id="ARBA00022857"/>
    </source>
</evidence>
<protein>
    <recommendedName>
        <fullName evidence="14">Riboflavin biosynthesis protein RibD</fullName>
    </recommendedName>
    <domain>
        <recommendedName>
            <fullName evidence="14">Diaminohydroxyphosphoribosylaminopyrimidine deaminase</fullName>
            <shortName evidence="14">DRAP deaminase</shortName>
            <ecNumber evidence="14">3.5.4.26</ecNumber>
        </recommendedName>
        <alternativeName>
            <fullName evidence="14">Riboflavin-specific deaminase</fullName>
        </alternativeName>
    </domain>
    <domain>
        <recommendedName>
            <fullName evidence="14">5-amino-6-(5-phosphoribosylamino)uracil reductase</fullName>
            <ecNumber evidence="14">1.1.1.193</ecNumber>
        </recommendedName>
        <alternativeName>
            <fullName evidence="14">HTP reductase</fullName>
        </alternativeName>
    </domain>
</protein>
<feature type="domain" description="CMP/dCMP-type deaminase" evidence="15">
    <location>
        <begin position="2"/>
        <end position="123"/>
    </location>
</feature>
<evidence type="ECO:0000256" key="14">
    <source>
        <dbReference type="PIRNR" id="PIRNR006769"/>
    </source>
</evidence>
<evidence type="ECO:0000256" key="3">
    <source>
        <dbReference type="ARBA" id="ARBA00004910"/>
    </source>
</evidence>
<dbReference type="InterPro" id="IPR024072">
    <property type="entry name" value="DHFR-like_dom_sf"/>
</dbReference>
<keyword evidence="17" id="KW-1185">Reference proteome</keyword>
<dbReference type="Gene3D" id="3.40.140.10">
    <property type="entry name" value="Cytidine Deaminase, domain 2"/>
    <property type="match status" value="1"/>
</dbReference>
<keyword evidence="11" id="KW-0511">Multifunctional enzyme</keyword>
<dbReference type="Gene3D" id="3.40.430.10">
    <property type="entry name" value="Dihydrofolate Reductase, subunit A"/>
    <property type="match status" value="2"/>
</dbReference>
<name>A0ABP8JCI5_9MICO</name>
<evidence type="ECO:0000256" key="6">
    <source>
        <dbReference type="ARBA" id="ARBA00022619"/>
    </source>
</evidence>
<evidence type="ECO:0000256" key="4">
    <source>
        <dbReference type="ARBA" id="ARBA00005259"/>
    </source>
</evidence>
<dbReference type="SUPFAM" id="SSF53597">
    <property type="entry name" value="Dihydrofolate reductase-like"/>
    <property type="match status" value="1"/>
</dbReference>
<organism evidence="16 17">
    <name type="scientific">Ornithinibacter aureus</name>
    <dbReference type="NCBI Taxonomy" id="622664"/>
    <lineage>
        <taxon>Bacteria</taxon>
        <taxon>Bacillati</taxon>
        <taxon>Actinomycetota</taxon>
        <taxon>Actinomycetes</taxon>
        <taxon>Micrococcales</taxon>
        <taxon>Intrasporangiaceae</taxon>
        <taxon>Ornithinibacter</taxon>
    </lineage>
</organism>
<evidence type="ECO:0000256" key="10">
    <source>
        <dbReference type="ARBA" id="ARBA00023002"/>
    </source>
</evidence>
<evidence type="ECO:0000256" key="5">
    <source>
        <dbReference type="ARBA" id="ARBA00007417"/>
    </source>
</evidence>
<gene>
    <name evidence="16" type="primary">ribD</name>
    <name evidence="16" type="ORF">GCM10023153_04270</name>
</gene>
<keyword evidence="7 14" id="KW-0479">Metal-binding</keyword>
<dbReference type="InterPro" id="IPR016193">
    <property type="entry name" value="Cytidine_deaminase-like"/>
</dbReference>